<dbReference type="SMART" id="SM01225">
    <property type="entry name" value="G8"/>
    <property type="match status" value="1"/>
</dbReference>
<proteinExistence type="predicted"/>
<feature type="domain" description="G8" evidence="2">
    <location>
        <begin position="96"/>
        <end position="207"/>
    </location>
</feature>
<sequence length="207" mass="23239">MTHPMKQIPDMISTTGKFVNMSSGIPSPENASNGDWYYNNAIKQLTYIISGKGGWGLDRSIDMRVYRCFFKNCIKPIPPPPPEKRPIEYLLWSDPEAWYGTVFGYGGYNKKLPQDGDDVIIKQHWWMVADTKLPCMGKLLIYGTLELEPHLDFVLCAKYIVIGQGGNLIIGWEDQPMTGSVLISLNGNWDTPDIPIQDGPIIGSKTL</sequence>
<evidence type="ECO:0000256" key="1">
    <source>
        <dbReference type="ARBA" id="ARBA00022729"/>
    </source>
</evidence>
<keyword evidence="1" id="KW-0732">Signal</keyword>
<keyword evidence="4" id="KW-1185">Reference proteome</keyword>
<name>A0A9X0CPX1_9CNID</name>
<evidence type="ECO:0000313" key="4">
    <source>
        <dbReference type="Proteomes" id="UP001163046"/>
    </source>
</evidence>
<dbReference type="OrthoDB" id="4442297at2759"/>
<dbReference type="PROSITE" id="PS51484">
    <property type="entry name" value="G8"/>
    <property type="match status" value="1"/>
</dbReference>
<evidence type="ECO:0000313" key="3">
    <source>
        <dbReference type="EMBL" id="KAJ7367410.1"/>
    </source>
</evidence>
<gene>
    <name evidence="3" type="ORF">OS493_040582</name>
</gene>
<feature type="non-terminal residue" evidence="3">
    <location>
        <position position="1"/>
    </location>
</feature>
<evidence type="ECO:0000259" key="2">
    <source>
        <dbReference type="PROSITE" id="PS51484"/>
    </source>
</evidence>
<dbReference type="PANTHER" id="PTHR46769:SF2">
    <property type="entry name" value="FIBROCYSTIN-L ISOFORM 2 PRECURSOR-RELATED"/>
    <property type="match status" value="1"/>
</dbReference>
<accession>A0A9X0CPX1</accession>
<dbReference type="InterPro" id="IPR052387">
    <property type="entry name" value="Fibrocystin"/>
</dbReference>
<dbReference type="Proteomes" id="UP001163046">
    <property type="component" value="Unassembled WGS sequence"/>
</dbReference>
<protein>
    <recommendedName>
        <fullName evidence="2">G8 domain-containing protein</fullName>
    </recommendedName>
</protein>
<reference evidence="3" key="1">
    <citation type="submission" date="2023-01" db="EMBL/GenBank/DDBJ databases">
        <title>Genome assembly of the deep-sea coral Lophelia pertusa.</title>
        <authorList>
            <person name="Herrera S."/>
            <person name="Cordes E."/>
        </authorList>
    </citation>
    <scope>NUCLEOTIDE SEQUENCE</scope>
    <source>
        <strain evidence="3">USNM1676648</strain>
        <tissue evidence="3">Polyp</tissue>
    </source>
</reference>
<organism evidence="3 4">
    <name type="scientific">Desmophyllum pertusum</name>
    <dbReference type="NCBI Taxonomy" id="174260"/>
    <lineage>
        <taxon>Eukaryota</taxon>
        <taxon>Metazoa</taxon>
        <taxon>Cnidaria</taxon>
        <taxon>Anthozoa</taxon>
        <taxon>Hexacorallia</taxon>
        <taxon>Scleractinia</taxon>
        <taxon>Caryophylliina</taxon>
        <taxon>Caryophylliidae</taxon>
        <taxon>Desmophyllum</taxon>
    </lineage>
</organism>
<dbReference type="Pfam" id="PF10162">
    <property type="entry name" value="G8"/>
    <property type="match status" value="1"/>
</dbReference>
<dbReference type="PANTHER" id="PTHR46769">
    <property type="entry name" value="POLYCYSTIC KIDNEY AND HEPATIC DISEASE 1 (AUTOSOMAL RECESSIVE)-LIKE 1"/>
    <property type="match status" value="1"/>
</dbReference>
<comment type="caution">
    <text evidence="3">The sequence shown here is derived from an EMBL/GenBank/DDBJ whole genome shotgun (WGS) entry which is preliminary data.</text>
</comment>
<dbReference type="EMBL" id="MU827254">
    <property type="protein sequence ID" value="KAJ7367410.1"/>
    <property type="molecule type" value="Genomic_DNA"/>
</dbReference>
<dbReference type="AlphaFoldDB" id="A0A9X0CPX1"/>
<dbReference type="InterPro" id="IPR019316">
    <property type="entry name" value="G8_domain"/>
</dbReference>